<dbReference type="EMBL" id="OY288114">
    <property type="protein sequence ID" value="CAJ0878248.1"/>
    <property type="molecule type" value="Genomic_DNA"/>
</dbReference>
<evidence type="ECO:0000313" key="1">
    <source>
        <dbReference type="EMBL" id="CAJ0878248.1"/>
    </source>
</evidence>
<gene>
    <name evidence="1" type="ORF">AMST5_02952</name>
</gene>
<proteinExistence type="predicted"/>
<evidence type="ECO:0008006" key="2">
    <source>
        <dbReference type="Google" id="ProtNLM"/>
    </source>
</evidence>
<dbReference type="AlphaFoldDB" id="A0AA48M246"/>
<dbReference type="InterPro" id="IPR021698">
    <property type="entry name" value="DUF3280"/>
</dbReference>
<reference evidence="1" key="1">
    <citation type="submission" date="2023-07" db="EMBL/GenBank/DDBJ databases">
        <authorList>
            <person name="Pelsma A.J. K."/>
        </authorList>
    </citation>
    <scope>NUCLEOTIDE SEQUENCE</scope>
</reference>
<name>A0AA48M246_9ZZZZ</name>
<sequence>MTLDRRSLIGAAALLPFATRAETGLKTGKRLLVLDFEIIDTSGEPIDQRADHARRLIDVREAIARGLAERGTYEIADRAPILGKIDQILKQTYFRTCNGCEISLAREVGADLVMTGVVNKVSTLILSMAVSIARASSGELLYHQGFDFRGDNDKSWARAAKFFTERIARDPVN</sequence>
<organism evidence="1">
    <name type="scientific">freshwater sediment metagenome</name>
    <dbReference type="NCBI Taxonomy" id="556182"/>
    <lineage>
        <taxon>unclassified sequences</taxon>
        <taxon>metagenomes</taxon>
        <taxon>ecological metagenomes</taxon>
    </lineage>
</organism>
<accession>A0AA48M246</accession>
<protein>
    <recommendedName>
        <fullName evidence="2">DUF2380 domain-containing protein</fullName>
    </recommendedName>
</protein>
<dbReference type="Pfam" id="PF11684">
    <property type="entry name" value="DUF3280"/>
    <property type="match status" value="1"/>
</dbReference>